<keyword evidence="1" id="KW-0472">Membrane</keyword>
<proteinExistence type="predicted"/>
<evidence type="ECO:0000256" key="2">
    <source>
        <dbReference type="SAM" id="SignalP"/>
    </source>
</evidence>
<keyword evidence="1" id="KW-1133">Transmembrane helix</keyword>
<keyword evidence="2" id="KW-0732">Signal</keyword>
<gene>
    <name evidence="3" type="ORF">BCR32DRAFT_291727</name>
</gene>
<feature type="transmembrane region" description="Helical" evidence="1">
    <location>
        <begin position="208"/>
        <end position="232"/>
    </location>
</feature>
<evidence type="ECO:0000313" key="3">
    <source>
        <dbReference type="EMBL" id="ORX83831.1"/>
    </source>
</evidence>
<dbReference type="EMBL" id="MCFG01000064">
    <property type="protein sequence ID" value="ORX83831.1"/>
    <property type="molecule type" value="Genomic_DNA"/>
</dbReference>
<evidence type="ECO:0000256" key="1">
    <source>
        <dbReference type="SAM" id="Phobius"/>
    </source>
</evidence>
<reference evidence="3 4" key="1">
    <citation type="submission" date="2016-08" db="EMBL/GenBank/DDBJ databases">
        <title>A Parts List for Fungal Cellulosomes Revealed by Comparative Genomics.</title>
        <authorList>
            <consortium name="DOE Joint Genome Institute"/>
            <person name="Haitjema C.H."/>
            <person name="Gilmore S.P."/>
            <person name="Henske J.K."/>
            <person name="Solomon K.V."/>
            <person name="De Groot R."/>
            <person name="Kuo A."/>
            <person name="Mondo S.J."/>
            <person name="Salamov A.A."/>
            <person name="Labutti K."/>
            <person name="Zhao Z."/>
            <person name="Chiniquy J."/>
            <person name="Barry K."/>
            <person name="Brewer H.M."/>
            <person name="Purvine S.O."/>
            <person name="Wright A.T."/>
            <person name="Boxma B."/>
            <person name="Van Alen T."/>
            <person name="Hackstein J.H."/>
            <person name="Baker S.E."/>
            <person name="Grigoriev I.V."/>
            <person name="O'Malley M.A."/>
        </authorList>
    </citation>
    <scope>NUCLEOTIDE SEQUENCE [LARGE SCALE GENOMIC DNA]</scope>
    <source>
        <strain evidence="3 4">S4</strain>
    </source>
</reference>
<keyword evidence="1" id="KW-0812">Transmembrane</keyword>
<comment type="caution">
    <text evidence="3">The sequence shown here is derived from an EMBL/GenBank/DDBJ whole genome shotgun (WGS) entry which is preliminary data.</text>
</comment>
<organism evidence="3 4">
    <name type="scientific">Anaeromyces robustus</name>
    <dbReference type="NCBI Taxonomy" id="1754192"/>
    <lineage>
        <taxon>Eukaryota</taxon>
        <taxon>Fungi</taxon>
        <taxon>Fungi incertae sedis</taxon>
        <taxon>Chytridiomycota</taxon>
        <taxon>Chytridiomycota incertae sedis</taxon>
        <taxon>Neocallimastigomycetes</taxon>
        <taxon>Neocallimastigales</taxon>
        <taxon>Neocallimastigaceae</taxon>
        <taxon>Anaeromyces</taxon>
    </lineage>
</organism>
<sequence>MLFIFSIQYFILLLITISSISLANHISISSVIGISETTLYNYTVLNSLRETKFCNNSDECYDYSECSSEGHVNNRHCIFHGFYCDGEGGLCTFFNKDKYDYLREKPKNNFKEDIILKTCHLKLFEQGKCKTNTCSRVFNCVSKNCYKSNCVTNGTIYQCMGKQTDYNDKKYMTCGKALNMECNSDEECFGKETECIDGFCVYEPNKSFFTGTTISIMLIALIVGFYLIYLLYKRKDNFSELPEN</sequence>
<name>A0A1Y1XDG7_9FUNG</name>
<dbReference type="Proteomes" id="UP000193944">
    <property type="component" value="Unassembled WGS sequence"/>
</dbReference>
<feature type="chain" id="PRO_5012508244" evidence="2">
    <location>
        <begin position="24"/>
        <end position="244"/>
    </location>
</feature>
<protein>
    <submittedName>
        <fullName evidence="3">Uncharacterized protein</fullName>
    </submittedName>
</protein>
<reference evidence="3 4" key="2">
    <citation type="submission" date="2016-08" db="EMBL/GenBank/DDBJ databases">
        <title>Pervasive Adenine N6-methylation of Active Genes in Fungi.</title>
        <authorList>
            <consortium name="DOE Joint Genome Institute"/>
            <person name="Mondo S.J."/>
            <person name="Dannebaum R.O."/>
            <person name="Kuo R.C."/>
            <person name="Labutti K."/>
            <person name="Haridas S."/>
            <person name="Kuo A."/>
            <person name="Salamov A."/>
            <person name="Ahrendt S.R."/>
            <person name="Lipzen A."/>
            <person name="Sullivan W."/>
            <person name="Andreopoulos W.B."/>
            <person name="Clum A."/>
            <person name="Lindquist E."/>
            <person name="Daum C."/>
            <person name="Ramamoorthy G.K."/>
            <person name="Gryganskyi A."/>
            <person name="Culley D."/>
            <person name="Magnuson J.K."/>
            <person name="James T.Y."/>
            <person name="O'Malley M.A."/>
            <person name="Stajich J.E."/>
            <person name="Spatafora J.W."/>
            <person name="Visel A."/>
            <person name="Grigoriev I.V."/>
        </authorList>
    </citation>
    <scope>NUCLEOTIDE SEQUENCE [LARGE SCALE GENOMIC DNA]</scope>
    <source>
        <strain evidence="3 4">S4</strain>
    </source>
</reference>
<dbReference type="AlphaFoldDB" id="A0A1Y1XDG7"/>
<keyword evidence="4" id="KW-1185">Reference proteome</keyword>
<feature type="signal peptide" evidence="2">
    <location>
        <begin position="1"/>
        <end position="23"/>
    </location>
</feature>
<evidence type="ECO:0000313" key="4">
    <source>
        <dbReference type="Proteomes" id="UP000193944"/>
    </source>
</evidence>
<accession>A0A1Y1XDG7</accession>